<dbReference type="AlphaFoldDB" id="A0A1R3GYR8"/>
<feature type="signal peptide" evidence="1">
    <location>
        <begin position="1"/>
        <end position="19"/>
    </location>
</feature>
<protein>
    <submittedName>
        <fullName evidence="2">Uncharacterized protein</fullName>
    </submittedName>
</protein>
<comment type="caution">
    <text evidence="2">The sequence shown here is derived from an EMBL/GenBank/DDBJ whole genome shotgun (WGS) entry which is preliminary data.</text>
</comment>
<evidence type="ECO:0000313" key="2">
    <source>
        <dbReference type="EMBL" id="OMO63140.1"/>
    </source>
</evidence>
<name>A0A1R3GYR8_9ROSI</name>
<sequence length="71" mass="8191">MNQQPPWLRWLDFFVLILSQPQMNQKPQAFKDFDGDPSFECSNSGDSTVGMASNFEVLFRFLPSIDLSVQF</sequence>
<accession>A0A1R3GYR8</accession>
<organism evidence="2 3">
    <name type="scientific">Corchorus olitorius</name>
    <dbReference type="NCBI Taxonomy" id="93759"/>
    <lineage>
        <taxon>Eukaryota</taxon>
        <taxon>Viridiplantae</taxon>
        <taxon>Streptophyta</taxon>
        <taxon>Embryophyta</taxon>
        <taxon>Tracheophyta</taxon>
        <taxon>Spermatophyta</taxon>
        <taxon>Magnoliopsida</taxon>
        <taxon>eudicotyledons</taxon>
        <taxon>Gunneridae</taxon>
        <taxon>Pentapetalae</taxon>
        <taxon>rosids</taxon>
        <taxon>malvids</taxon>
        <taxon>Malvales</taxon>
        <taxon>Malvaceae</taxon>
        <taxon>Grewioideae</taxon>
        <taxon>Apeibeae</taxon>
        <taxon>Corchorus</taxon>
    </lineage>
</organism>
<evidence type="ECO:0000313" key="3">
    <source>
        <dbReference type="Proteomes" id="UP000187203"/>
    </source>
</evidence>
<evidence type="ECO:0000256" key="1">
    <source>
        <dbReference type="SAM" id="SignalP"/>
    </source>
</evidence>
<gene>
    <name evidence="2" type="ORF">COLO4_32701</name>
</gene>
<dbReference type="Proteomes" id="UP000187203">
    <property type="component" value="Unassembled WGS sequence"/>
</dbReference>
<keyword evidence="3" id="KW-1185">Reference proteome</keyword>
<proteinExistence type="predicted"/>
<keyword evidence="1" id="KW-0732">Signal</keyword>
<reference evidence="3" key="1">
    <citation type="submission" date="2013-09" db="EMBL/GenBank/DDBJ databases">
        <title>Corchorus olitorius genome sequencing.</title>
        <authorList>
            <person name="Alam M."/>
            <person name="Haque M.S."/>
            <person name="Islam M.S."/>
            <person name="Emdad E.M."/>
            <person name="Islam M.M."/>
            <person name="Ahmed B."/>
            <person name="Halim A."/>
            <person name="Hossen Q.M.M."/>
            <person name="Hossain M.Z."/>
            <person name="Ahmed R."/>
            <person name="Khan M.M."/>
            <person name="Islam R."/>
            <person name="Rashid M.M."/>
            <person name="Khan S.A."/>
            <person name="Rahman M.S."/>
            <person name="Alam M."/>
            <person name="Yahiya A.S."/>
            <person name="Khan M.S."/>
            <person name="Azam M.S."/>
            <person name="Haque T."/>
            <person name="Lashkar M.Z.H."/>
            <person name="Akhand A.I."/>
            <person name="Morshed G."/>
            <person name="Roy S."/>
            <person name="Uddin K.S."/>
            <person name="Rabeya T."/>
            <person name="Hossain A.S."/>
            <person name="Chowdhury A."/>
            <person name="Snigdha A.R."/>
            <person name="Mortoza M.S."/>
            <person name="Matin S.A."/>
            <person name="Hoque S.M.E."/>
            <person name="Islam M.K."/>
            <person name="Roy D.K."/>
            <person name="Haider R."/>
            <person name="Moosa M.M."/>
            <person name="Elias S.M."/>
            <person name="Hasan A.M."/>
            <person name="Jahan S."/>
            <person name="Shafiuddin M."/>
            <person name="Mahmood N."/>
            <person name="Shommy N.S."/>
        </authorList>
    </citation>
    <scope>NUCLEOTIDE SEQUENCE [LARGE SCALE GENOMIC DNA]</scope>
    <source>
        <strain evidence="3">cv. O-4</strain>
    </source>
</reference>
<dbReference type="EMBL" id="AWUE01021155">
    <property type="protein sequence ID" value="OMO63140.1"/>
    <property type="molecule type" value="Genomic_DNA"/>
</dbReference>
<feature type="chain" id="PRO_5012955280" evidence="1">
    <location>
        <begin position="20"/>
        <end position="71"/>
    </location>
</feature>